<keyword evidence="3" id="KW-1185">Reference proteome</keyword>
<proteinExistence type="predicted"/>
<dbReference type="EMBL" id="KV417574">
    <property type="protein sequence ID" value="KZP18318.1"/>
    <property type="molecule type" value="Genomic_DNA"/>
</dbReference>
<feature type="region of interest" description="Disordered" evidence="1">
    <location>
        <begin position="111"/>
        <end position="185"/>
    </location>
</feature>
<feature type="compositionally biased region" description="Polar residues" evidence="1">
    <location>
        <begin position="113"/>
        <end position="137"/>
    </location>
</feature>
<dbReference type="AlphaFoldDB" id="A0A166GZA9"/>
<accession>A0A166GZA9</accession>
<reference evidence="2 3" key="1">
    <citation type="journal article" date="2016" name="Mol. Biol. Evol.">
        <title>Comparative Genomics of Early-Diverging Mushroom-Forming Fungi Provides Insights into the Origins of Lignocellulose Decay Capabilities.</title>
        <authorList>
            <person name="Nagy L.G."/>
            <person name="Riley R."/>
            <person name="Tritt A."/>
            <person name="Adam C."/>
            <person name="Daum C."/>
            <person name="Floudas D."/>
            <person name="Sun H."/>
            <person name="Yadav J.S."/>
            <person name="Pangilinan J."/>
            <person name="Larsson K.H."/>
            <person name="Matsuura K."/>
            <person name="Barry K."/>
            <person name="Labutti K."/>
            <person name="Kuo R."/>
            <person name="Ohm R.A."/>
            <person name="Bhattacharya S.S."/>
            <person name="Shirouzu T."/>
            <person name="Yoshinaga Y."/>
            <person name="Martin F.M."/>
            <person name="Grigoriev I.V."/>
            <person name="Hibbett D.S."/>
        </authorList>
    </citation>
    <scope>NUCLEOTIDE SEQUENCE [LARGE SCALE GENOMIC DNA]</scope>
    <source>
        <strain evidence="2 3">CBS 109695</strain>
    </source>
</reference>
<name>A0A166GZA9_9AGAM</name>
<protein>
    <submittedName>
        <fullName evidence="2">Uncharacterized protein</fullName>
    </submittedName>
</protein>
<dbReference type="Proteomes" id="UP000076532">
    <property type="component" value="Unassembled WGS sequence"/>
</dbReference>
<evidence type="ECO:0000313" key="3">
    <source>
        <dbReference type="Proteomes" id="UP000076532"/>
    </source>
</evidence>
<evidence type="ECO:0000313" key="2">
    <source>
        <dbReference type="EMBL" id="KZP18318.1"/>
    </source>
</evidence>
<sequence length="185" mass="20304">MWSLQAGLSWRTRSDHRDCQRCAVLSAGSSVLADVASPAFLVSSSSPPTRLPHTYTPIASSYSYSAVCRDQLGHLEQHSTSVSKVVAGTGRKQQRQEQAVEPKASLLRILPWGSQQSNSNIQPTSISPGSRGFSQPQDIRWDRNLDHTAGSAQDTGYRIQDTGYRIQDGSRMSLRRASPSVHQPQ</sequence>
<gene>
    <name evidence="2" type="ORF">FIBSPDRAFT_598987</name>
</gene>
<organism evidence="2 3">
    <name type="scientific">Athelia psychrophila</name>
    <dbReference type="NCBI Taxonomy" id="1759441"/>
    <lineage>
        <taxon>Eukaryota</taxon>
        <taxon>Fungi</taxon>
        <taxon>Dikarya</taxon>
        <taxon>Basidiomycota</taxon>
        <taxon>Agaricomycotina</taxon>
        <taxon>Agaricomycetes</taxon>
        <taxon>Agaricomycetidae</taxon>
        <taxon>Atheliales</taxon>
        <taxon>Atheliaceae</taxon>
        <taxon>Athelia</taxon>
    </lineage>
</organism>
<evidence type="ECO:0000256" key="1">
    <source>
        <dbReference type="SAM" id="MobiDB-lite"/>
    </source>
</evidence>